<feature type="domain" description="Toprim" evidence="7">
    <location>
        <begin position="78"/>
        <end position="171"/>
    </location>
</feature>
<dbReference type="InterPro" id="IPR006171">
    <property type="entry name" value="TOPRIM_dom"/>
</dbReference>
<evidence type="ECO:0000256" key="5">
    <source>
        <dbReference type="ARBA" id="ARBA00023172"/>
    </source>
</evidence>
<accession>A0A448ZYM1</accession>
<keyword evidence="5" id="KW-0233">DNA recombination</keyword>
<protein>
    <submittedName>
        <fullName evidence="8">Recombination protein RecR</fullName>
    </submittedName>
</protein>
<evidence type="ECO:0000313" key="8">
    <source>
        <dbReference type="EMBL" id="VEU56266.1"/>
    </source>
</evidence>
<evidence type="ECO:0000256" key="4">
    <source>
        <dbReference type="ARBA" id="ARBA00022833"/>
    </source>
</evidence>
<name>A0A448ZYM1_METSV</name>
<organism evidence="8">
    <name type="scientific">Metamycoplasma salivarium</name>
    <name type="common">Mycoplasma salivarium</name>
    <dbReference type="NCBI Taxonomy" id="2124"/>
    <lineage>
        <taxon>Bacteria</taxon>
        <taxon>Bacillati</taxon>
        <taxon>Mycoplasmatota</taxon>
        <taxon>Mycoplasmoidales</taxon>
        <taxon>Metamycoplasmataceae</taxon>
        <taxon>Metamycoplasma</taxon>
    </lineage>
</organism>
<dbReference type="GO" id="GO:0006310">
    <property type="term" value="P:DNA recombination"/>
    <property type="evidence" value="ECO:0007669"/>
    <property type="project" value="UniProtKB-KW"/>
</dbReference>
<dbReference type="AlphaFoldDB" id="A0A448ZYM1"/>
<geneLocation type="plasmid" evidence="8">
    <name>2</name>
</geneLocation>
<dbReference type="GO" id="GO:0003677">
    <property type="term" value="F:DNA binding"/>
    <property type="evidence" value="ECO:0007669"/>
    <property type="project" value="InterPro"/>
</dbReference>
<dbReference type="RefSeq" id="WP_024544141.1">
    <property type="nucleotide sequence ID" value="NZ_LR214938.2"/>
</dbReference>
<keyword evidence="2" id="KW-0227">DNA damage</keyword>
<dbReference type="InterPro" id="IPR023627">
    <property type="entry name" value="Rcmb_RecR"/>
</dbReference>
<dbReference type="PANTHER" id="PTHR30446:SF0">
    <property type="entry name" value="RECOMBINATION PROTEIN RECR"/>
    <property type="match status" value="1"/>
</dbReference>
<proteinExistence type="predicted"/>
<keyword evidence="4" id="KW-0862">Zinc</keyword>
<dbReference type="GO" id="GO:0006281">
    <property type="term" value="P:DNA repair"/>
    <property type="evidence" value="ECO:0007669"/>
    <property type="project" value="UniProtKB-KW"/>
</dbReference>
<dbReference type="Gene3D" id="3.40.1360.10">
    <property type="match status" value="1"/>
</dbReference>
<dbReference type="PANTHER" id="PTHR30446">
    <property type="entry name" value="RECOMBINATION PROTEIN RECR"/>
    <property type="match status" value="1"/>
</dbReference>
<evidence type="ECO:0000259" key="7">
    <source>
        <dbReference type="PROSITE" id="PS50880"/>
    </source>
</evidence>
<gene>
    <name evidence="8" type="primary">recR</name>
    <name evidence="8" type="ORF">NCTC10113_01169</name>
</gene>
<keyword evidence="8" id="KW-0614">Plasmid</keyword>
<evidence type="ECO:0000256" key="6">
    <source>
        <dbReference type="ARBA" id="ARBA00023204"/>
    </source>
</evidence>
<dbReference type="PROSITE" id="PS50880">
    <property type="entry name" value="TOPRIM"/>
    <property type="match status" value="1"/>
</dbReference>
<evidence type="ECO:0000256" key="2">
    <source>
        <dbReference type="ARBA" id="ARBA00022763"/>
    </source>
</evidence>
<keyword evidence="1" id="KW-0479">Metal-binding</keyword>
<evidence type="ECO:0000256" key="3">
    <source>
        <dbReference type="ARBA" id="ARBA00022771"/>
    </source>
</evidence>
<dbReference type="EMBL" id="LR214939">
    <property type="protein sequence ID" value="VEU56266.1"/>
    <property type="molecule type" value="Genomic_DNA"/>
</dbReference>
<dbReference type="Pfam" id="PF21175">
    <property type="entry name" value="RecR_C"/>
    <property type="match status" value="1"/>
</dbReference>
<reference evidence="8" key="1">
    <citation type="submission" date="2019-01" db="EMBL/GenBank/DDBJ databases">
        <authorList>
            <consortium name="Pathogen Informatics"/>
        </authorList>
    </citation>
    <scope>NUCLEOTIDE SEQUENCE [LARGE SCALE GENOMIC DNA]</scope>
    <source>
        <strain evidence="8">NCTC10113</strain>
    </source>
</reference>
<evidence type="ECO:0000256" key="1">
    <source>
        <dbReference type="ARBA" id="ARBA00022723"/>
    </source>
</evidence>
<keyword evidence="3" id="KW-0863">Zinc-finger</keyword>
<dbReference type="GO" id="GO:0008270">
    <property type="term" value="F:zinc ion binding"/>
    <property type="evidence" value="ECO:0007669"/>
    <property type="project" value="UniProtKB-KW"/>
</dbReference>
<dbReference type="InterPro" id="IPR000093">
    <property type="entry name" value="DNA_Rcmb_RecR"/>
</dbReference>
<keyword evidence="6" id="KW-0234">DNA repair</keyword>
<sequence>MTKEILEKLNTKLKHTTNLTKKQTEKLIEFCIKTNLNDLNEIYELIVLLKQKMKHCAKCKRLQDLDVCEICNNNTRENKILLVSKDSDIDKFEALGIYKGKYFVFSSIYQLKKNNDLFYEEFNDLIKLIDKNTEVIFALPFSLEGQLTMEYIKKLLIEKFPTIFIYQLSIGLPINASVEYADPITLKQSLLNKQKM</sequence>
<dbReference type="SUPFAM" id="SSF111304">
    <property type="entry name" value="Recombination protein RecR"/>
    <property type="match status" value="1"/>
</dbReference>